<gene>
    <name evidence="1" type="ORF">pECSIC9_00022</name>
</gene>
<geneLocation type="plasmid" evidence="1">
    <name>pECSIC9</name>
</geneLocation>
<reference evidence="1" key="1">
    <citation type="submission" date="2018-01" db="EMBL/GenBank/DDBJ databases">
        <title>Escherichia coli ST648-D co-producing KPC-2, CTX-M- 15 and QnrS1 isgoing to companion animals.</title>
        <authorList>
            <person name="Sellera F."/>
            <person name="Fernandes M."/>
            <person name="Ruiz R."/>
            <person name="Falleiros A."/>
            <person name="Rodrigues F."/>
            <person name="Cerdeira L."/>
            <person name="Lincopan N."/>
        </authorList>
    </citation>
    <scope>NUCLEOTIDE SEQUENCE</scope>
    <source>
        <strain evidence="1">ECSIC9</strain>
        <plasmid evidence="1">pECSIC9</plasmid>
    </source>
</reference>
<organism evidence="1">
    <name type="scientific">Escherichia coli</name>
    <dbReference type="NCBI Taxonomy" id="562"/>
    <lineage>
        <taxon>Bacteria</taxon>
        <taxon>Pseudomonadati</taxon>
        <taxon>Pseudomonadota</taxon>
        <taxon>Gammaproteobacteria</taxon>
        <taxon>Enterobacterales</taxon>
        <taxon>Enterobacteriaceae</taxon>
        <taxon>Escherichia</taxon>
    </lineage>
</organism>
<keyword evidence="1" id="KW-0614">Plasmid</keyword>
<name>A0A385EMY8_ECOLX</name>
<dbReference type="EMBL" id="MG886286">
    <property type="protein sequence ID" value="AXQ86710.1"/>
    <property type="molecule type" value="Genomic_DNA"/>
</dbReference>
<sequence length="64" mass="7155">MFLSAARPFTYRKLKAFLVCVESLKEKNMIRNPRPEGRGAVKVSGLGLPCLAFRSVPVAELYQV</sequence>
<accession>A0A385EMY8</accession>
<dbReference type="AlphaFoldDB" id="A0A385EMY8"/>
<evidence type="ECO:0000313" key="1">
    <source>
        <dbReference type="EMBL" id="AXQ86710.1"/>
    </source>
</evidence>
<protein>
    <submittedName>
        <fullName evidence="1">Uncharacterized protein</fullName>
    </submittedName>
</protein>
<proteinExistence type="predicted"/>